<comment type="function">
    <text evidence="1">Could be involved in insertion of integral membrane proteins into the membrane.</text>
</comment>
<dbReference type="Proteomes" id="UP000215188">
    <property type="component" value="Unassembled WGS sequence"/>
</dbReference>
<evidence type="ECO:0000313" key="2">
    <source>
        <dbReference type="EMBL" id="OXL15907.1"/>
    </source>
</evidence>
<dbReference type="InterPro" id="IPR002696">
    <property type="entry name" value="Membr_insert_effic_factor_YidD"/>
</dbReference>
<dbReference type="NCBIfam" id="TIGR00278">
    <property type="entry name" value="membrane protein insertion efficiency factor YidD"/>
    <property type="match status" value="1"/>
</dbReference>
<name>A0A229FV73_9BURK</name>
<comment type="similarity">
    <text evidence="1">Belongs to the UPF0161 family.</text>
</comment>
<dbReference type="PANTHER" id="PTHR33383">
    <property type="entry name" value="MEMBRANE PROTEIN INSERTION EFFICIENCY FACTOR-RELATED"/>
    <property type="match status" value="1"/>
</dbReference>
<accession>A0A229FV73</accession>
<dbReference type="HAMAP" id="MF_00386">
    <property type="entry name" value="UPF0161_YidD"/>
    <property type="match status" value="1"/>
</dbReference>
<dbReference type="OrthoDB" id="9801753at2"/>
<dbReference type="EMBL" id="NJGG01000001">
    <property type="protein sequence ID" value="OXL15907.1"/>
    <property type="molecule type" value="Genomic_DNA"/>
</dbReference>
<dbReference type="RefSeq" id="WP_089514944.1">
    <property type="nucleotide sequence ID" value="NZ_NJGG01000001.1"/>
</dbReference>
<protein>
    <recommendedName>
        <fullName evidence="1">Putative membrane protein insertion efficiency factor</fullName>
    </recommendedName>
</protein>
<comment type="caution">
    <text evidence="2">The sequence shown here is derived from an EMBL/GenBank/DDBJ whole genome shotgun (WGS) entry which is preliminary data.</text>
</comment>
<dbReference type="SMART" id="SM01234">
    <property type="entry name" value="Haemolytic"/>
    <property type="match status" value="1"/>
</dbReference>
<reference evidence="2 3" key="1">
    <citation type="submission" date="2017-06" db="EMBL/GenBank/DDBJ databases">
        <title>Reclassification of a Polynucleobacter cosmopolitanus strain isolated from tropical Lake Victoria as Polynucleobacter victoriensis comb. nov.</title>
        <authorList>
            <person name="Hahn M.W."/>
        </authorList>
    </citation>
    <scope>NUCLEOTIDE SEQUENCE [LARGE SCALE GENOMIC DNA]</scope>
    <source>
        <strain evidence="2 3">MWH-MoIso2</strain>
    </source>
</reference>
<keyword evidence="3" id="KW-1185">Reference proteome</keyword>
<keyword evidence="1" id="KW-0472">Membrane</keyword>
<sequence length="76" mass="8447">MIASLLKGLIRLYQLLLSPFWGAQCRFHPTCSCYAMDALEKHGAIKGSGLAIYRIIRCNPWANGGLDPVPEKNTKK</sequence>
<proteinExistence type="inferred from homology"/>
<keyword evidence="1" id="KW-1003">Cell membrane</keyword>
<dbReference type="Pfam" id="PF01809">
    <property type="entry name" value="YidD"/>
    <property type="match status" value="1"/>
</dbReference>
<dbReference type="AlphaFoldDB" id="A0A229FV73"/>
<evidence type="ECO:0000313" key="3">
    <source>
        <dbReference type="Proteomes" id="UP000215188"/>
    </source>
</evidence>
<evidence type="ECO:0000256" key="1">
    <source>
        <dbReference type="HAMAP-Rule" id="MF_00386"/>
    </source>
</evidence>
<dbReference type="PANTHER" id="PTHR33383:SF1">
    <property type="entry name" value="MEMBRANE PROTEIN INSERTION EFFICIENCY FACTOR-RELATED"/>
    <property type="match status" value="1"/>
</dbReference>
<comment type="subcellular location">
    <subcellularLocation>
        <location evidence="1">Cell membrane</location>
        <topology evidence="1">Peripheral membrane protein</topology>
        <orientation evidence="1">Cytoplasmic side</orientation>
    </subcellularLocation>
</comment>
<gene>
    <name evidence="2" type="ORF">AOC33_02080</name>
</gene>
<dbReference type="GO" id="GO:0005886">
    <property type="term" value="C:plasma membrane"/>
    <property type="evidence" value="ECO:0007669"/>
    <property type="project" value="UniProtKB-SubCell"/>
</dbReference>
<organism evidence="2 3">
    <name type="scientific">Polynucleobacter cosmopolitanus</name>
    <dbReference type="NCBI Taxonomy" id="351345"/>
    <lineage>
        <taxon>Bacteria</taxon>
        <taxon>Pseudomonadati</taxon>
        <taxon>Pseudomonadota</taxon>
        <taxon>Betaproteobacteria</taxon>
        <taxon>Burkholderiales</taxon>
        <taxon>Burkholderiaceae</taxon>
        <taxon>Polynucleobacter</taxon>
    </lineage>
</organism>